<organism evidence="2 3">
    <name type="scientific">Streptomyces hazeniae</name>
    <dbReference type="NCBI Taxonomy" id="3075538"/>
    <lineage>
        <taxon>Bacteria</taxon>
        <taxon>Bacillati</taxon>
        <taxon>Actinomycetota</taxon>
        <taxon>Actinomycetes</taxon>
        <taxon>Kitasatosporales</taxon>
        <taxon>Streptomycetaceae</taxon>
        <taxon>Streptomyces</taxon>
    </lineage>
</organism>
<dbReference type="Proteomes" id="UP001183414">
    <property type="component" value="Unassembled WGS sequence"/>
</dbReference>
<sequence length="89" mass="8923">MAALLWLLIPVAAGVVASVWGGWAARRKSVVPDAAGVAGYERFRAVMARTHGGEAGSLEPAAPAASTPRVPANHGTMPPAGSGAGREAH</sequence>
<reference evidence="3" key="1">
    <citation type="submission" date="2023-07" db="EMBL/GenBank/DDBJ databases">
        <title>30 novel species of actinomycetes from the DSMZ collection.</title>
        <authorList>
            <person name="Nouioui I."/>
        </authorList>
    </citation>
    <scope>NUCLEOTIDE SEQUENCE [LARGE SCALE GENOMIC DNA]</scope>
    <source>
        <strain evidence="3">DSM 42041</strain>
    </source>
</reference>
<keyword evidence="3" id="KW-1185">Reference proteome</keyword>
<evidence type="ECO:0000256" key="1">
    <source>
        <dbReference type="SAM" id="MobiDB-lite"/>
    </source>
</evidence>
<comment type="caution">
    <text evidence="2">The sequence shown here is derived from an EMBL/GenBank/DDBJ whole genome shotgun (WGS) entry which is preliminary data.</text>
</comment>
<name>A0ABU2NM58_9ACTN</name>
<dbReference type="EMBL" id="JAVREQ010000002">
    <property type="protein sequence ID" value="MDT0378059.1"/>
    <property type="molecule type" value="Genomic_DNA"/>
</dbReference>
<protein>
    <recommendedName>
        <fullName evidence="4">Secreted protein</fullName>
    </recommendedName>
</protein>
<dbReference type="RefSeq" id="WP_311671973.1">
    <property type="nucleotide sequence ID" value="NZ_JAVREQ010000002.1"/>
</dbReference>
<evidence type="ECO:0000313" key="3">
    <source>
        <dbReference type="Proteomes" id="UP001183414"/>
    </source>
</evidence>
<proteinExistence type="predicted"/>
<accession>A0ABU2NM58</accession>
<gene>
    <name evidence="2" type="ORF">RM572_04615</name>
</gene>
<feature type="region of interest" description="Disordered" evidence="1">
    <location>
        <begin position="54"/>
        <end position="89"/>
    </location>
</feature>
<evidence type="ECO:0000313" key="2">
    <source>
        <dbReference type="EMBL" id="MDT0378059.1"/>
    </source>
</evidence>
<evidence type="ECO:0008006" key="4">
    <source>
        <dbReference type="Google" id="ProtNLM"/>
    </source>
</evidence>